<keyword evidence="2" id="KW-1185">Reference proteome</keyword>
<dbReference type="EMBL" id="CM044707">
    <property type="protein sequence ID" value="KAI5654993.1"/>
    <property type="molecule type" value="Genomic_DNA"/>
</dbReference>
<evidence type="ECO:0000313" key="1">
    <source>
        <dbReference type="EMBL" id="KAI5654993.1"/>
    </source>
</evidence>
<comment type="caution">
    <text evidence="1">The sequence shown here is derived from an EMBL/GenBank/DDBJ whole genome shotgun (WGS) entry which is preliminary data.</text>
</comment>
<proteinExistence type="predicted"/>
<evidence type="ECO:0000313" key="2">
    <source>
        <dbReference type="Proteomes" id="UP001060085"/>
    </source>
</evidence>
<gene>
    <name evidence="1" type="ORF">M9H77_32180</name>
</gene>
<dbReference type="Proteomes" id="UP001060085">
    <property type="component" value="Linkage Group LG07"/>
</dbReference>
<name>A0ACC0A4M1_CATRO</name>
<reference evidence="2" key="1">
    <citation type="journal article" date="2023" name="Nat. Plants">
        <title>Single-cell RNA sequencing provides a high-resolution roadmap for understanding the multicellular compartmentation of specialized metabolism.</title>
        <authorList>
            <person name="Sun S."/>
            <person name="Shen X."/>
            <person name="Li Y."/>
            <person name="Li Y."/>
            <person name="Wang S."/>
            <person name="Li R."/>
            <person name="Zhang H."/>
            <person name="Shen G."/>
            <person name="Guo B."/>
            <person name="Wei J."/>
            <person name="Xu J."/>
            <person name="St-Pierre B."/>
            <person name="Chen S."/>
            <person name="Sun C."/>
        </authorList>
    </citation>
    <scope>NUCLEOTIDE SEQUENCE [LARGE SCALE GENOMIC DNA]</scope>
</reference>
<organism evidence="1 2">
    <name type="scientific">Catharanthus roseus</name>
    <name type="common">Madagascar periwinkle</name>
    <name type="synonym">Vinca rosea</name>
    <dbReference type="NCBI Taxonomy" id="4058"/>
    <lineage>
        <taxon>Eukaryota</taxon>
        <taxon>Viridiplantae</taxon>
        <taxon>Streptophyta</taxon>
        <taxon>Embryophyta</taxon>
        <taxon>Tracheophyta</taxon>
        <taxon>Spermatophyta</taxon>
        <taxon>Magnoliopsida</taxon>
        <taxon>eudicotyledons</taxon>
        <taxon>Gunneridae</taxon>
        <taxon>Pentapetalae</taxon>
        <taxon>asterids</taxon>
        <taxon>lamiids</taxon>
        <taxon>Gentianales</taxon>
        <taxon>Apocynaceae</taxon>
        <taxon>Rauvolfioideae</taxon>
        <taxon>Vinceae</taxon>
        <taxon>Catharanthinae</taxon>
        <taxon>Catharanthus</taxon>
    </lineage>
</organism>
<sequence length="145" mass="16383">MHRLVKGVFSPVLPSDPGMALTFAPKVTVTKGRHKTDTTKMDKLYWEHVSIAHERYRSQADLVRGIVRDPVEEADRHGPLGVEIEGVVVNKVVYHHQAPCTCNITVYCPFYMCNSNIIVMIESVTGQLLICTGLQIRIRDMLEHI</sequence>
<accession>A0ACC0A4M1</accession>
<protein>
    <submittedName>
        <fullName evidence="1">Uncharacterized protein</fullName>
    </submittedName>
</protein>